<dbReference type="Proteomes" id="UP000562929">
    <property type="component" value="Unassembled WGS sequence"/>
</dbReference>
<dbReference type="Pfam" id="PF05057">
    <property type="entry name" value="DUF676"/>
    <property type="match status" value="2"/>
</dbReference>
<feature type="compositionally biased region" description="Basic and acidic residues" evidence="3">
    <location>
        <begin position="539"/>
        <end position="552"/>
    </location>
</feature>
<keyword evidence="6" id="KW-1185">Reference proteome</keyword>
<dbReference type="InterPro" id="IPR016445">
    <property type="entry name" value="Rog1_fam"/>
</dbReference>
<dbReference type="AlphaFoldDB" id="A0A8H4VFN4"/>
<feature type="domain" description="DUF676" evidence="4">
    <location>
        <begin position="231"/>
        <end position="314"/>
    </location>
</feature>
<dbReference type="GO" id="GO:0047372">
    <property type="term" value="F:monoacylglycerol lipase activity"/>
    <property type="evidence" value="ECO:0007669"/>
    <property type="project" value="TreeGrafter"/>
</dbReference>
<name>A0A8H4VFN4_9HYPO</name>
<dbReference type="SUPFAM" id="SSF53474">
    <property type="entry name" value="alpha/beta-Hydrolases"/>
    <property type="match status" value="1"/>
</dbReference>
<comment type="caution">
    <text evidence="5">The sequence shown here is derived from an EMBL/GenBank/DDBJ whole genome shotgun (WGS) entry which is preliminary data.</text>
</comment>
<dbReference type="PANTHER" id="PTHR12482:SF62">
    <property type="entry name" value="LIPASE ROG1-RELATED"/>
    <property type="match status" value="1"/>
</dbReference>
<evidence type="ECO:0000259" key="4">
    <source>
        <dbReference type="Pfam" id="PF05057"/>
    </source>
</evidence>
<proteinExistence type="inferred from homology"/>
<keyword evidence="2" id="KW-0442">Lipid degradation</keyword>
<protein>
    <submittedName>
        <fullName evidence="5">Lipase/serine esterase</fullName>
    </submittedName>
</protein>
<dbReference type="InterPro" id="IPR044294">
    <property type="entry name" value="Lipase-like"/>
</dbReference>
<evidence type="ECO:0000313" key="5">
    <source>
        <dbReference type="EMBL" id="KAF4592169.1"/>
    </source>
</evidence>
<dbReference type="PANTHER" id="PTHR12482">
    <property type="entry name" value="LIPASE ROG1-RELATED-RELATED"/>
    <property type="match status" value="1"/>
</dbReference>
<dbReference type="InterPro" id="IPR007751">
    <property type="entry name" value="DUF676_lipase-like"/>
</dbReference>
<evidence type="ECO:0000256" key="1">
    <source>
        <dbReference type="ARBA" id="ARBA00007920"/>
    </source>
</evidence>
<comment type="similarity">
    <text evidence="1">Belongs to the putative lipase ROG1 family.</text>
</comment>
<dbReference type="GO" id="GO:0016042">
    <property type="term" value="P:lipid catabolic process"/>
    <property type="evidence" value="ECO:0007669"/>
    <property type="project" value="UniProtKB-KW"/>
</dbReference>
<keyword evidence="2" id="KW-0443">Lipid metabolism</keyword>
<dbReference type="PIRSF" id="PIRSF005412">
    <property type="entry name" value="UCP005412_abhydr"/>
    <property type="match status" value="1"/>
</dbReference>
<gene>
    <name evidence="5" type="ORF">GQ602_002468</name>
</gene>
<feature type="domain" description="DUF676" evidence="4">
    <location>
        <begin position="359"/>
        <end position="504"/>
    </location>
</feature>
<organism evidence="5 6">
    <name type="scientific">Ophiocordyceps camponoti-floridani</name>
    <dbReference type="NCBI Taxonomy" id="2030778"/>
    <lineage>
        <taxon>Eukaryota</taxon>
        <taxon>Fungi</taxon>
        <taxon>Dikarya</taxon>
        <taxon>Ascomycota</taxon>
        <taxon>Pezizomycotina</taxon>
        <taxon>Sordariomycetes</taxon>
        <taxon>Hypocreomycetidae</taxon>
        <taxon>Hypocreales</taxon>
        <taxon>Ophiocordycipitaceae</taxon>
        <taxon>Ophiocordyceps</taxon>
    </lineage>
</organism>
<dbReference type="OrthoDB" id="5368485at2759"/>
<feature type="region of interest" description="Disordered" evidence="3">
    <location>
        <begin position="733"/>
        <end position="758"/>
    </location>
</feature>
<feature type="region of interest" description="Disordered" evidence="3">
    <location>
        <begin position="538"/>
        <end position="582"/>
    </location>
</feature>
<feature type="compositionally biased region" description="Basic and acidic residues" evidence="3">
    <location>
        <begin position="748"/>
        <end position="758"/>
    </location>
</feature>
<reference evidence="5 6" key="1">
    <citation type="journal article" date="2020" name="G3 (Bethesda)">
        <title>Genetic Underpinnings of Host Manipulation by Ophiocordyceps as Revealed by Comparative Transcriptomics.</title>
        <authorList>
            <person name="Will I."/>
            <person name="Das B."/>
            <person name="Trinh T."/>
            <person name="Brachmann A."/>
            <person name="Ohm R.A."/>
            <person name="de Bekker C."/>
        </authorList>
    </citation>
    <scope>NUCLEOTIDE SEQUENCE [LARGE SCALE GENOMIC DNA]</scope>
    <source>
        <strain evidence="5 6">EC05</strain>
    </source>
</reference>
<evidence type="ECO:0000256" key="3">
    <source>
        <dbReference type="SAM" id="MobiDB-lite"/>
    </source>
</evidence>
<dbReference type="EMBL" id="JAACLJ010000002">
    <property type="protein sequence ID" value="KAF4592169.1"/>
    <property type="molecule type" value="Genomic_DNA"/>
</dbReference>
<accession>A0A8H4VFN4</accession>
<dbReference type="Gene3D" id="3.40.50.1820">
    <property type="entry name" value="alpha/beta hydrolase"/>
    <property type="match status" value="1"/>
</dbReference>
<dbReference type="InterPro" id="IPR029058">
    <property type="entry name" value="AB_hydrolase_fold"/>
</dbReference>
<evidence type="ECO:0000313" key="6">
    <source>
        <dbReference type="Proteomes" id="UP000562929"/>
    </source>
</evidence>
<sequence length="779" mass="85099">MSQPSGPSRPQSGSASSSTLLLHQTGSLRVGELVRYTVSYTPESSVVRPEPSRLHVRIANSCPVARRLAVFPGPFTLSVCAYPAVFDPFRKLGPEHGAPGFESQVKAGTHWEHELLIPPPEHRGQQGLDGDKTVSCIIQVSSQVVFTKSAAVGYELLVGTDSESLSLTTTGPGRLADHQKLMRARGEPSEMQSPGVFSSAVRVKVEDTVMLWTTPPMVPPSSTAMTRPKRRKIHLVVLTHGLNSAIGADLIFLKESIDAAAKEARAQSLAAGSVEEDEYENVIVRGYSGNAVKTQRGIKYLGKRVAKYVLSMTYPDQPHLPTGSTPHQGFAQGFAGDLDSSHQRHHPYTPRDYLAPKRQSYQITSISFVGHSLGGPTQTYAVAYIHKHSPDFFNLIKPLCFVTLASPMLGVGSENPLYVRLCLEAGFVGQSGRDLGLTWGPKTIARGGWDALVSSFAGSESDDRPGSRPLMRDLPRATHAALSKFTSRTVYANIVNDGIVPLRTSSLFFVDWQGIEPVEGASRQKGIIGAVSRHFRTQAQERQETDGDKHELPPLAPAPARAQTLPRSERPVSRKNKQMLSRGQTFHLDQLPSAGGMDPLAAIQPPPTTTVLEGFGDVLTPVIASLDFIVDPESRPKTIIHDRLYRPADIPPLPDDDIRVEERVARSYHRDMTWRKVLVKMEPDAHNNIIVRRQFSNAHGWPVIKHLVDHHFGCNQNEPVDSAKPLLPMRTRSEPVLQPAPDALMRTASEDKGETREDVAKLQRLAAGATAHGAPGVRA</sequence>
<evidence type="ECO:0000256" key="2">
    <source>
        <dbReference type="ARBA" id="ARBA00022963"/>
    </source>
</evidence>